<gene>
    <name evidence="4" type="ORF">SCD_n01198</name>
</gene>
<dbReference type="Proteomes" id="UP000015559">
    <property type="component" value="Chromosome"/>
</dbReference>
<dbReference type="InterPro" id="IPR051257">
    <property type="entry name" value="Diverse_CBS-Domain"/>
</dbReference>
<dbReference type="STRING" id="1163617.SCD_n01198"/>
<dbReference type="EMBL" id="AP013066">
    <property type="protein sequence ID" value="BAN35027.1"/>
    <property type="molecule type" value="Genomic_DNA"/>
</dbReference>
<dbReference type="CDD" id="cd02205">
    <property type="entry name" value="CBS_pair_SF"/>
    <property type="match status" value="1"/>
</dbReference>
<dbReference type="KEGG" id="sdr:SCD_n01198"/>
<dbReference type="PROSITE" id="PS51371">
    <property type="entry name" value="CBS"/>
    <property type="match status" value="2"/>
</dbReference>
<sequence>MTIRSIPRYPPSIELRLESSLLGALKLMLEKHINHLPLCDENGRFIGIVSTQSILSELIPVSARMEHGLSDLKFAGDATPLLCSHLHGLEHRSVGELAEKNMPVLDEDCPLLEAALLLSQNTSPLPVIGKDGRLRGMLSRHTLLAYIVQQAGV</sequence>
<reference evidence="4 5" key="1">
    <citation type="journal article" date="2012" name="Appl. Environ. Microbiol.">
        <title>Draft genome sequence of a psychrotolerant sulfur-oxidizing bacterium, Sulfuricella denitrificans skB26, and proteomic insights into cold adaptation.</title>
        <authorList>
            <person name="Watanabe T."/>
            <person name="Kojima H."/>
            <person name="Fukui M."/>
        </authorList>
    </citation>
    <scope>NUCLEOTIDE SEQUENCE [LARGE SCALE GENOMIC DNA]</scope>
    <source>
        <strain evidence="5">skB26</strain>
    </source>
</reference>
<dbReference type="SUPFAM" id="SSF54631">
    <property type="entry name" value="CBS-domain pair"/>
    <property type="match status" value="1"/>
</dbReference>
<organism evidence="4 5">
    <name type="scientific">Sulfuricella denitrificans (strain DSM 22764 / NBRC 105220 / skB26)</name>
    <dbReference type="NCBI Taxonomy" id="1163617"/>
    <lineage>
        <taxon>Bacteria</taxon>
        <taxon>Pseudomonadati</taxon>
        <taxon>Pseudomonadota</taxon>
        <taxon>Betaproteobacteria</taxon>
        <taxon>Nitrosomonadales</taxon>
        <taxon>Sulfuricellaceae</taxon>
        <taxon>Sulfuricella</taxon>
    </lineage>
</organism>
<evidence type="ECO:0000313" key="5">
    <source>
        <dbReference type="Proteomes" id="UP000015559"/>
    </source>
</evidence>
<dbReference type="OrthoDB" id="9807125at2"/>
<proteinExistence type="predicted"/>
<dbReference type="AlphaFoldDB" id="S6B2Y0"/>
<name>S6B2Y0_SULDS</name>
<dbReference type="Gene3D" id="3.10.580.10">
    <property type="entry name" value="CBS-domain"/>
    <property type="match status" value="1"/>
</dbReference>
<feature type="domain" description="CBS" evidence="3">
    <location>
        <begin position="98"/>
        <end position="153"/>
    </location>
</feature>
<dbReference type="HOGENOM" id="CLU_1712330_0_0_4"/>
<dbReference type="eggNOG" id="COG0517">
    <property type="taxonomic scope" value="Bacteria"/>
</dbReference>
<dbReference type="Pfam" id="PF00571">
    <property type="entry name" value="CBS"/>
    <property type="match status" value="2"/>
</dbReference>
<evidence type="ECO:0000313" key="4">
    <source>
        <dbReference type="EMBL" id="BAN35027.1"/>
    </source>
</evidence>
<dbReference type="PANTHER" id="PTHR43080">
    <property type="entry name" value="CBS DOMAIN-CONTAINING PROTEIN CBSX3, MITOCHONDRIAL"/>
    <property type="match status" value="1"/>
</dbReference>
<evidence type="ECO:0000256" key="1">
    <source>
        <dbReference type="ARBA" id="ARBA00023122"/>
    </source>
</evidence>
<dbReference type="SMART" id="SM00116">
    <property type="entry name" value="CBS"/>
    <property type="match status" value="2"/>
</dbReference>
<protein>
    <recommendedName>
        <fullName evidence="3">CBS domain-containing protein</fullName>
    </recommendedName>
</protein>
<accession>S6B2Y0</accession>
<feature type="domain" description="CBS" evidence="3">
    <location>
        <begin position="1"/>
        <end position="66"/>
    </location>
</feature>
<keyword evidence="5" id="KW-1185">Reference proteome</keyword>
<evidence type="ECO:0000256" key="2">
    <source>
        <dbReference type="PROSITE-ProRule" id="PRU00703"/>
    </source>
</evidence>
<dbReference type="RefSeq" id="WP_009206021.1">
    <property type="nucleotide sequence ID" value="NC_022357.1"/>
</dbReference>
<dbReference type="InterPro" id="IPR000644">
    <property type="entry name" value="CBS_dom"/>
</dbReference>
<dbReference type="PANTHER" id="PTHR43080:SF2">
    <property type="entry name" value="CBS DOMAIN-CONTAINING PROTEIN"/>
    <property type="match status" value="1"/>
</dbReference>
<dbReference type="InterPro" id="IPR046342">
    <property type="entry name" value="CBS_dom_sf"/>
</dbReference>
<evidence type="ECO:0000259" key="3">
    <source>
        <dbReference type="PROSITE" id="PS51371"/>
    </source>
</evidence>
<keyword evidence="1 2" id="KW-0129">CBS domain</keyword>